<evidence type="ECO:0000256" key="4">
    <source>
        <dbReference type="ARBA" id="ARBA00022600"/>
    </source>
</evidence>
<dbReference type="InterPro" id="IPR013783">
    <property type="entry name" value="Ig-like_fold"/>
</dbReference>
<dbReference type="RefSeq" id="WP_320313268.1">
    <property type="nucleotide sequence ID" value="NZ_JAVIKH010000005.1"/>
</dbReference>
<comment type="subunit">
    <text evidence="9">Monomer.</text>
</comment>
<evidence type="ECO:0000256" key="5">
    <source>
        <dbReference type="ARBA" id="ARBA00022676"/>
    </source>
</evidence>
<evidence type="ECO:0000313" key="11">
    <source>
        <dbReference type="EMBL" id="MDX8335862.1"/>
    </source>
</evidence>
<dbReference type="CDD" id="cd02855">
    <property type="entry name" value="E_set_GBE_prok_N"/>
    <property type="match status" value="1"/>
</dbReference>
<dbReference type="NCBIfam" id="NF008967">
    <property type="entry name" value="PRK12313.1"/>
    <property type="match status" value="1"/>
</dbReference>
<dbReference type="InterPro" id="IPR014756">
    <property type="entry name" value="Ig_E-set"/>
</dbReference>
<dbReference type="PIRSF" id="PIRSF000463">
    <property type="entry name" value="GlgB"/>
    <property type="match status" value="1"/>
</dbReference>
<proteinExistence type="inferred from homology"/>
<comment type="function">
    <text evidence="9">Catalyzes the formation of the alpha-1,6-glucosidic linkages in glycogen by scission of a 1,4-alpha-linked oligosaccharide from growing alpha-1,4-glucan chains and the subsequent attachment of the oligosaccharide to the alpha-1,6 position.</text>
</comment>
<accession>A0ABU4W8L2</accession>
<keyword evidence="5 9" id="KW-0328">Glycosyltransferase</keyword>
<evidence type="ECO:0000256" key="3">
    <source>
        <dbReference type="ARBA" id="ARBA00009000"/>
    </source>
</evidence>
<evidence type="ECO:0000256" key="9">
    <source>
        <dbReference type="HAMAP-Rule" id="MF_00685"/>
    </source>
</evidence>
<dbReference type="HAMAP" id="MF_00685">
    <property type="entry name" value="GlgB"/>
    <property type="match status" value="1"/>
</dbReference>
<organism evidence="11 12">
    <name type="scientific">Candidatus Cetobacterium colombiensis</name>
    <dbReference type="NCBI Taxonomy" id="3073100"/>
    <lineage>
        <taxon>Bacteria</taxon>
        <taxon>Fusobacteriati</taxon>
        <taxon>Fusobacteriota</taxon>
        <taxon>Fusobacteriia</taxon>
        <taxon>Fusobacteriales</taxon>
        <taxon>Fusobacteriaceae</taxon>
        <taxon>Cetobacterium</taxon>
    </lineage>
</organism>
<dbReference type="Proteomes" id="UP001279681">
    <property type="component" value="Unassembled WGS sequence"/>
</dbReference>
<comment type="pathway">
    <text evidence="2 9">Glycan biosynthesis; glycogen biosynthesis.</text>
</comment>
<dbReference type="InterPro" id="IPR004193">
    <property type="entry name" value="Glyco_hydro_13_N"/>
</dbReference>
<evidence type="ECO:0000256" key="1">
    <source>
        <dbReference type="ARBA" id="ARBA00000826"/>
    </source>
</evidence>
<dbReference type="Pfam" id="PF00128">
    <property type="entry name" value="Alpha-amylase"/>
    <property type="match status" value="1"/>
</dbReference>
<dbReference type="InterPro" id="IPR013780">
    <property type="entry name" value="Glyco_hydro_b"/>
</dbReference>
<keyword evidence="7 9" id="KW-0320">Glycogen biosynthesis</keyword>
<dbReference type="InterPro" id="IPR037439">
    <property type="entry name" value="Branching_enzy"/>
</dbReference>
<gene>
    <name evidence="9 11" type="primary">glgB</name>
    <name evidence="11" type="ORF">RFV38_05030</name>
</gene>
<feature type="active site" description="Proton donor" evidence="9">
    <location>
        <position position="353"/>
    </location>
</feature>
<dbReference type="Pfam" id="PF02806">
    <property type="entry name" value="Alpha-amylase_C"/>
    <property type="match status" value="1"/>
</dbReference>
<reference evidence="12" key="1">
    <citation type="submission" date="2023-07" db="EMBL/GenBank/DDBJ databases">
        <authorList>
            <person name="Colorado M.A."/>
            <person name="Villamil L.M."/>
            <person name="Melo J.F."/>
            <person name="Rodriguez J.A."/>
            <person name="Ruiz R.Y."/>
        </authorList>
    </citation>
    <scope>NUCLEOTIDE SEQUENCE [LARGE SCALE GENOMIC DNA]</scope>
    <source>
        <strain evidence="12">C33</strain>
    </source>
</reference>
<dbReference type="PANTHER" id="PTHR43651:SF3">
    <property type="entry name" value="1,4-ALPHA-GLUCAN-BRANCHING ENZYME"/>
    <property type="match status" value="1"/>
</dbReference>
<evidence type="ECO:0000256" key="8">
    <source>
        <dbReference type="ARBA" id="ARBA00023277"/>
    </source>
</evidence>
<keyword evidence="4 9" id="KW-0321">Glycogen metabolism</keyword>
<keyword evidence="8 9" id="KW-0119">Carbohydrate metabolism</keyword>
<keyword evidence="6 9" id="KW-0808">Transferase</keyword>
<evidence type="ECO:0000259" key="10">
    <source>
        <dbReference type="SMART" id="SM00642"/>
    </source>
</evidence>
<dbReference type="InterPro" id="IPR006048">
    <property type="entry name" value="A-amylase/branching_C"/>
</dbReference>
<dbReference type="Gene3D" id="2.60.40.10">
    <property type="entry name" value="Immunoglobulins"/>
    <property type="match status" value="1"/>
</dbReference>
<dbReference type="Gene3D" id="3.20.20.80">
    <property type="entry name" value="Glycosidases"/>
    <property type="match status" value="1"/>
</dbReference>
<dbReference type="SUPFAM" id="SSF51011">
    <property type="entry name" value="Glycosyl hydrolase domain"/>
    <property type="match status" value="1"/>
</dbReference>
<comment type="caution">
    <text evidence="11">The sequence shown here is derived from an EMBL/GenBank/DDBJ whole genome shotgun (WGS) entry which is preliminary data.</text>
</comment>
<dbReference type="InterPro" id="IPR017853">
    <property type="entry name" value="GH"/>
</dbReference>
<evidence type="ECO:0000256" key="2">
    <source>
        <dbReference type="ARBA" id="ARBA00004964"/>
    </source>
</evidence>
<dbReference type="SUPFAM" id="SSF51445">
    <property type="entry name" value="(Trans)glycosidases"/>
    <property type="match status" value="1"/>
</dbReference>
<dbReference type="InterPro" id="IPR006407">
    <property type="entry name" value="GlgB"/>
</dbReference>
<evidence type="ECO:0000256" key="6">
    <source>
        <dbReference type="ARBA" id="ARBA00022679"/>
    </source>
</evidence>
<dbReference type="InterPro" id="IPR006047">
    <property type="entry name" value="GH13_cat_dom"/>
</dbReference>
<dbReference type="CDD" id="cd11322">
    <property type="entry name" value="AmyAc_Glg_BE"/>
    <property type="match status" value="1"/>
</dbReference>
<feature type="domain" description="Glycosyl hydrolase family 13 catalytic" evidence="10">
    <location>
        <begin position="136"/>
        <end position="503"/>
    </location>
</feature>
<dbReference type="NCBIfam" id="NF003811">
    <property type="entry name" value="PRK05402.1"/>
    <property type="match status" value="1"/>
</dbReference>
<dbReference type="EMBL" id="JAVIKH010000005">
    <property type="protein sequence ID" value="MDX8335862.1"/>
    <property type="molecule type" value="Genomic_DNA"/>
</dbReference>
<feature type="active site" description="Nucleophile" evidence="9">
    <location>
        <position position="301"/>
    </location>
</feature>
<protein>
    <recommendedName>
        <fullName evidence="9">1,4-alpha-glucan branching enzyme GlgB</fullName>
        <ecNumber evidence="9">2.4.1.18</ecNumber>
    </recommendedName>
    <alternativeName>
        <fullName evidence="9">1,4-alpha-D-glucan:1,4-alpha-D-glucan 6-glucosyl-transferase</fullName>
    </alternativeName>
    <alternativeName>
        <fullName evidence="9">Alpha-(1-&gt;4)-glucan branching enzyme</fullName>
    </alternativeName>
    <alternativeName>
        <fullName evidence="9">Glycogen branching enzyme</fullName>
        <shortName evidence="9">BE</shortName>
    </alternativeName>
</protein>
<evidence type="ECO:0000256" key="7">
    <source>
        <dbReference type="ARBA" id="ARBA00023056"/>
    </source>
</evidence>
<sequence length="626" mass="72876">MNYTLYKKFGAHIKKVNGVTGVSFTLWAPNAIKVSVVGDFNNWDGKKHYMDRDIKTGIWSLFIPYLNEGTVYKYMIADKNHKIFLKSDPFAFYSEVRPNTASIVYNPFKTFPWEDSIWLEERGKESLYKKPISIYELHLGSWRRHYNRGEGLEDGSEFLNYREIAEKLVPYILETGFTHIEILPLTEHPLDTSWGYQGVGYFSITSRYGTPEDFKFLVNECHKAGIGVILDWVPGHFCKDAHGLYRFDGTPLFEYDNEILGENPTWGTANFDFTKPFVRNFLLSSATFLFEHFHIDGIRADAVSNLLYLEYGREKTGLKNALGGDAKLEAIDFLRTLNETIFKLYKNPLMIAEEATSWPLVTAPTYKGGLGFNYKWNMGWMNDMLKYMSYSPCERERNQNLLTFSLMYAFSENFVLALSHDEVVHGKKSLLDKMSGDYIQKFDSLRMFYGFMFGHPGKKLLFMGGEFGQFIEWRYYEELEWKLLKYPQHDSLKTYVSKLNEFYKSEPALWSKDSTPDGFQWINHKTHTQKLVTFIRKTDNPDDFILVVCNFTKDEYIHHPIGVPRMVEYEEVFNSDKNIFGGGNQLNSEIIKPMNRDLDDQPFSISINIAPLCTLFLKPIFKKRGN</sequence>
<dbReference type="SUPFAM" id="SSF81296">
    <property type="entry name" value="E set domains"/>
    <property type="match status" value="1"/>
</dbReference>
<dbReference type="PANTHER" id="PTHR43651">
    <property type="entry name" value="1,4-ALPHA-GLUCAN-BRANCHING ENZYME"/>
    <property type="match status" value="1"/>
</dbReference>
<dbReference type="GO" id="GO:0003844">
    <property type="term" value="F:1,4-alpha-glucan branching enzyme activity"/>
    <property type="evidence" value="ECO:0007669"/>
    <property type="project" value="UniProtKB-EC"/>
</dbReference>
<dbReference type="Gene3D" id="2.60.40.1180">
    <property type="entry name" value="Golgi alpha-mannosidase II"/>
    <property type="match status" value="1"/>
</dbReference>
<name>A0ABU4W8L2_9FUSO</name>
<comment type="similarity">
    <text evidence="3 9">Belongs to the glycosyl hydrolase 13 family. GlgB subfamily.</text>
</comment>
<evidence type="ECO:0000313" key="12">
    <source>
        <dbReference type="Proteomes" id="UP001279681"/>
    </source>
</evidence>
<dbReference type="Pfam" id="PF02922">
    <property type="entry name" value="CBM_48"/>
    <property type="match status" value="1"/>
</dbReference>
<dbReference type="NCBIfam" id="TIGR01515">
    <property type="entry name" value="branching_enzym"/>
    <property type="match status" value="1"/>
</dbReference>
<comment type="catalytic activity">
    <reaction evidence="1 9">
        <text>Transfers a segment of a (1-&gt;4)-alpha-D-glucan chain to a primary hydroxy group in a similar glucan chain.</text>
        <dbReference type="EC" id="2.4.1.18"/>
    </reaction>
</comment>
<keyword evidence="12" id="KW-1185">Reference proteome</keyword>
<dbReference type="EC" id="2.4.1.18" evidence="9"/>
<dbReference type="SMART" id="SM00642">
    <property type="entry name" value="Aamy"/>
    <property type="match status" value="1"/>
</dbReference>
<dbReference type="InterPro" id="IPR044143">
    <property type="entry name" value="GlgB_N_E_set_prok"/>
</dbReference>